<protein>
    <submittedName>
        <fullName evidence="1">Uncharacterized protein</fullName>
    </submittedName>
</protein>
<keyword evidence="2" id="KW-1185">Reference proteome</keyword>
<dbReference type="Proteomes" id="UP001589734">
    <property type="component" value="Unassembled WGS sequence"/>
</dbReference>
<dbReference type="EMBL" id="JBHLYW010000008">
    <property type="protein sequence ID" value="MFC0077385.1"/>
    <property type="molecule type" value="Genomic_DNA"/>
</dbReference>
<dbReference type="RefSeq" id="WP_379685105.1">
    <property type="nucleotide sequence ID" value="NZ_JBHLYW010000008.1"/>
</dbReference>
<evidence type="ECO:0000313" key="1">
    <source>
        <dbReference type="EMBL" id="MFC0077385.1"/>
    </source>
</evidence>
<proteinExistence type="predicted"/>
<evidence type="ECO:0000313" key="2">
    <source>
        <dbReference type="Proteomes" id="UP001589734"/>
    </source>
</evidence>
<name>A0ABV6BPL3_9FLAO</name>
<organism evidence="1 2">
    <name type="scientific">Flavobacterium procerum</name>
    <dbReference type="NCBI Taxonomy" id="1455569"/>
    <lineage>
        <taxon>Bacteria</taxon>
        <taxon>Pseudomonadati</taxon>
        <taxon>Bacteroidota</taxon>
        <taxon>Flavobacteriia</taxon>
        <taxon>Flavobacteriales</taxon>
        <taxon>Flavobacteriaceae</taxon>
        <taxon>Flavobacterium</taxon>
    </lineage>
</organism>
<gene>
    <name evidence="1" type="ORF">ACFFLS_10065</name>
</gene>
<sequence>MKQIEFKKTEYHLENGEVFYEIGVDRESLDKDIFSLSYINWHGWTVEEAQMIIDESLKLIDKEIYDYVVPGTELTISVDKDYVYFFDWRTPQEEENFSWTFDEFIDFMEKFKDFISQNNSTNNEPIRNTRIFFK</sequence>
<comment type="caution">
    <text evidence="1">The sequence shown here is derived from an EMBL/GenBank/DDBJ whole genome shotgun (WGS) entry which is preliminary data.</text>
</comment>
<reference evidence="1 2" key="1">
    <citation type="submission" date="2024-09" db="EMBL/GenBank/DDBJ databases">
        <authorList>
            <person name="Sun Q."/>
            <person name="Mori K."/>
        </authorList>
    </citation>
    <scope>NUCLEOTIDE SEQUENCE [LARGE SCALE GENOMIC DNA]</scope>
    <source>
        <strain evidence="1 2">CGMCC 1.12926</strain>
    </source>
</reference>
<accession>A0ABV6BPL3</accession>